<comment type="caution">
    <text evidence="7">The sequence shown here is derived from an EMBL/GenBank/DDBJ whole genome shotgun (WGS) entry which is preliminary data.</text>
</comment>
<dbReference type="PANTHER" id="PTHR10681:SF121">
    <property type="entry name" value="ALKYL HYDROPEROXIDE REDUCTASE C"/>
    <property type="match status" value="1"/>
</dbReference>
<evidence type="ECO:0000256" key="2">
    <source>
        <dbReference type="ARBA" id="ARBA00022862"/>
    </source>
</evidence>
<dbReference type="GO" id="GO:0008379">
    <property type="term" value="F:thioredoxin peroxidase activity"/>
    <property type="evidence" value="ECO:0007669"/>
    <property type="project" value="TreeGrafter"/>
</dbReference>
<dbReference type="InterPro" id="IPR013766">
    <property type="entry name" value="Thioredoxin_domain"/>
</dbReference>
<dbReference type="InterPro" id="IPR000866">
    <property type="entry name" value="AhpC/TSA"/>
</dbReference>
<keyword evidence="2" id="KW-0049">Antioxidant</keyword>
<evidence type="ECO:0000256" key="3">
    <source>
        <dbReference type="ARBA" id="ARBA00023002"/>
    </source>
</evidence>
<dbReference type="SUPFAM" id="SSF52833">
    <property type="entry name" value="Thioredoxin-like"/>
    <property type="match status" value="1"/>
</dbReference>
<feature type="active site" description="Cysteine sulfenic acid (-SOH) intermediate; for peroxidase activity" evidence="5">
    <location>
        <position position="60"/>
    </location>
</feature>
<name>A0A0G1XPV2_9BACT</name>
<proteinExistence type="predicted"/>
<keyword evidence="1" id="KW-0575">Peroxidase</keyword>
<dbReference type="GO" id="GO:0006979">
    <property type="term" value="P:response to oxidative stress"/>
    <property type="evidence" value="ECO:0007669"/>
    <property type="project" value="TreeGrafter"/>
</dbReference>
<dbReference type="InterPro" id="IPR024706">
    <property type="entry name" value="Peroxiredoxin_AhpC-typ"/>
</dbReference>
<dbReference type="EMBL" id="LCRH01000012">
    <property type="protein sequence ID" value="KKW32971.1"/>
    <property type="molecule type" value="Genomic_DNA"/>
</dbReference>
<dbReference type="InterPro" id="IPR050217">
    <property type="entry name" value="Peroxiredoxin"/>
</dbReference>
<feature type="domain" description="Thioredoxin" evidence="6">
    <location>
        <begin position="14"/>
        <end position="167"/>
    </location>
</feature>
<keyword evidence="3" id="KW-0560">Oxidoreductase</keyword>
<evidence type="ECO:0000256" key="1">
    <source>
        <dbReference type="ARBA" id="ARBA00022559"/>
    </source>
</evidence>
<dbReference type="PROSITE" id="PS51352">
    <property type="entry name" value="THIOREDOXIN_2"/>
    <property type="match status" value="1"/>
</dbReference>
<dbReference type="GO" id="GO:0033554">
    <property type="term" value="P:cellular response to stress"/>
    <property type="evidence" value="ECO:0007669"/>
    <property type="project" value="TreeGrafter"/>
</dbReference>
<reference evidence="7 8" key="1">
    <citation type="journal article" date="2015" name="Nature">
        <title>rRNA introns, odd ribosomes, and small enigmatic genomes across a large radiation of phyla.</title>
        <authorList>
            <person name="Brown C.T."/>
            <person name="Hug L.A."/>
            <person name="Thomas B.C."/>
            <person name="Sharon I."/>
            <person name="Castelle C.J."/>
            <person name="Singh A."/>
            <person name="Wilkins M.J."/>
            <person name="Williams K.H."/>
            <person name="Banfield J.F."/>
        </authorList>
    </citation>
    <scope>NUCLEOTIDE SEQUENCE [LARGE SCALE GENOMIC DNA]</scope>
</reference>
<accession>A0A0G1XPV2</accession>
<evidence type="ECO:0000256" key="5">
    <source>
        <dbReference type="PIRSR" id="PIRSR000239-1"/>
    </source>
</evidence>
<evidence type="ECO:0000313" key="8">
    <source>
        <dbReference type="Proteomes" id="UP000034054"/>
    </source>
</evidence>
<protein>
    <submittedName>
        <fullName evidence="7">Alkyl hydroperoxide reductase</fullName>
    </submittedName>
</protein>
<dbReference type="Proteomes" id="UP000034054">
    <property type="component" value="Unassembled WGS sequence"/>
</dbReference>
<evidence type="ECO:0000313" key="7">
    <source>
        <dbReference type="EMBL" id="KKW32971.1"/>
    </source>
</evidence>
<dbReference type="GO" id="GO:0045454">
    <property type="term" value="P:cell redox homeostasis"/>
    <property type="evidence" value="ECO:0007669"/>
    <property type="project" value="TreeGrafter"/>
</dbReference>
<dbReference type="InterPro" id="IPR036249">
    <property type="entry name" value="Thioredoxin-like_sf"/>
</dbReference>
<gene>
    <name evidence="7" type="ORF">UY76_C0012G0005</name>
</gene>
<dbReference type="GO" id="GO:0042744">
    <property type="term" value="P:hydrogen peroxide catabolic process"/>
    <property type="evidence" value="ECO:0007669"/>
    <property type="project" value="TreeGrafter"/>
</dbReference>
<dbReference type="CDD" id="cd03015">
    <property type="entry name" value="PRX_Typ2cys"/>
    <property type="match status" value="1"/>
</dbReference>
<sequence>MDEFIEDLHAPQMAQVSKPAPNFDVETVVKGGDFSRAKLEDYKSKWLVVFFYPLDFTFVCPTEITGYSKRYDEFKALGADVLGGSTDSVHSHKAWLRELGDLNFPLFSDITRDMSWDYGVLLPEQGIALRGTFIIDPEGILRYALYHDLGVGRSVDETLRVLKALQTGELCPVGWSEGDKTLGKA</sequence>
<dbReference type="Pfam" id="PF00578">
    <property type="entry name" value="AhpC-TSA"/>
    <property type="match status" value="1"/>
</dbReference>
<dbReference type="AlphaFoldDB" id="A0A0G1XPV2"/>
<dbReference type="PANTHER" id="PTHR10681">
    <property type="entry name" value="THIOREDOXIN PEROXIDASE"/>
    <property type="match status" value="1"/>
</dbReference>
<evidence type="ECO:0000259" key="6">
    <source>
        <dbReference type="PROSITE" id="PS51352"/>
    </source>
</evidence>
<evidence type="ECO:0000256" key="4">
    <source>
        <dbReference type="ARBA" id="ARBA00023284"/>
    </source>
</evidence>
<dbReference type="PATRIC" id="fig|1618979.3.peg.224"/>
<organism evidence="7 8">
    <name type="scientific">Candidatus Uhrbacteria bacterium GW2011_GWA2_52_8d</name>
    <dbReference type="NCBI Taxonomy" id="1618979"/>
    <lineage>
        <taxon>Bacteria</taxon>
        <taxon>Candidatus Uhriibacteriota</taxon>
    </lineage>
</organism>
<dbReference type="GO" id="GO:0005829">
    <property type="term" value="C:cytosol"/>
    <property type="evidence" value="ECO:0007669"/>
    <property type="project" value="TreeGrafter"/>
</dbReference>
<dbReference type="Gene3D" id="3.40.30.10">
    <property type="entry name" value="Glutaredoxin"/>
    <property type="match status" value="1"/>
</dbReference>
<dbReference type="PIRSF" id="PIRSF000239">
    <property type="entry name" value="AHPC"/>
    <property type="match status" value="1"/>
</dbReference>
<keyword evidence="4" id="KW-0676">Redox-active center</keyword>